<proteinExistence type="inferred from homology"/>
<dbReference type="Proteomes" id="UP001227101">
    <property type="component" value="Chromosome"/>
</dbReference>
<keyword evidence="4" id="KW-0520">NAD</keyword>
<dbReference type="EC" id="1.1.1.262" evidence="5"/>
<dbReference type="RefSeq" id="WP_285453580.1">
    <property type="nucleotide sequence ID" value="NZ_CP127173.1"/>
</dbReference>
<evidence type="ECO:0000313" key="6">
    <source>
        <dbReference type="Proteomes" id="UP001227101"/>
    </source>
</evidence>
<evidence type="ECO:0000256" key="4">
    <source>
        <dbReference type="ARBA" id="ARBA00023027"/>
    </source>
</evidence>
<dbReference type="GO" id="GO:0050570">
    <property type="term" value="F:4-hydroxythreonine-4-phosphate dehydrogenase activity"/>
    <property type="evidence" value="ECO:0007669"/>
    <property type="project" value="UniProtKB-EC"/>
</dbReference>
<keyword evidence="6" id="KW-1185">Reference proteome</keyword>
<dbReference type="Pfam" id="PF04166">
    <property type="entry name" value="PdxA"/>
    <property type="match status" value="1"/>
</dbReference>
<evidence type="ECO:0000313" key="5">
    <source>
        <dbReference type="EMBL" id="WIV56426.1"/>
    </source>
</evidence>
<dbReference type="Gene3D" id="3.40.718.10">
    <property type="entry name" value="Isopropylmalate Dehydrogenase"/>
    <property type="match status" value="1"/>
</dbReference>
<comment type="similarity">
    <text evidence="1">Belongs to the PdxA family. PdxA2 subfamily.</text>
</comment>
<evidence type="ECO:0000256" key="3">
    <source>
        <dbReference type="ARBA" id="ARBA00023002"/>
    </source>
</evidence>
<dbReference type="PANTHER" id="PTHR30004">
    <property type="entry name" value="4-HYDROXYTHREONINE-4-PHOSPHATE DEHYDROGENASE"/>
    <property type="match status" value="1"/>
</dbReference>
<keyword evidence="2" id="KW-0479">Metal-binding</keyword>
<sequence>MSRLLLSTGDPNGIGPEIAVKAVARLGATAPVIVGDRCAVEAPAEACGLRLRAAEPGALAETGVCDVIDVGALSADELRVGQVRAEAGAATIAYARAAVRLASGGGFRGVVAGPHSETAVHAAGIAFAGYPPLIAKLTGVPEERVFLMLVGGGLRVAHVTLHVSMAEALRRLTVELVTEAGLALHRALGSMGVRGPRLGMFGINCHAGEGGLFGDDDLRVTAPAAERLRAAGVDITDPVGADVLLGDPRCDGYLAMYHDQGHIPVKLLAGRGAAAVAIGAGVPFASVGHGPAFDIAGQGVADPSALLSALSLFGNAPQEAVTR</sequence>
<reference evidence="5 6" key="1">
    <citation type="submission" date="2023-06" db="EMBL/GenBank/DDBJ databases">
        <authorList>
            <person name="Oyuntsetseg B."/>
            <person name="Kim S.B."/>
        </authorList>
    </citation>
    <scope>NUCLEOTIDE SEQUENCE [LARGE SCALE GENOMIC DNA]</scope>
    <source>
        <strain evidence="5 6">2-2</strain>
    </source>
</reference>
<evidence type="ECO:0000256" key="1">
    <source>
        <dbReference type="ARBA" id="ARBA00009464"/>
    </source>
</evidence>
<gene>
    <name evidence="5" type="ORF">QP939_47830</name>
</gene>
<dbReference type="PANTHER" id="PTHR30004:SF6">
    <property type="entry name" value="D-THREONATE 4-PHOSPHATE DEHYDROGENASE"/>
    <property type="match status" value="1"/>
</dbReference>
<dbReference type="EMBL" id="CP127173">
    <property type="protein sequence ID" value="WIV56426.1"/>
    <property type="molecule type" value="Genomic_DNA"/>
</dbReference>
<accession>A0ABY8XLI5</accession>
<name>A0ABY8XLI5_9PSEU</name>
<evidence type="ECO:0000256" key="2">
    <source>
        <dbReference type="ARBA" id="ARBA00022723"/>
    </source>
</evidence>
<protein>
    <submittedName>
        <fullName evidence="5">4-hydroxythreonine-4-phosphate dehydrogenase PdxA</fullName>
        <ecNumber evidence="5">1.1.1.262</ecNumber>
    </submittedName>
</protein>
<keyword evidence="3 5" id="KW-0560">Oxidoreductase</keyword>
<dbReference type="SUPFAM" id="SSF53659">
    <property type="entry name" value="Isocitrate/Isopropylmalate dehydrogenase-like"/>
    <property type="match status" value="1"/>
</dbReference>
<dbReference type="InterPro" id="IPR005255">
    <property type="entry name" value="PdxA_fam"/>
</dbReference>
<organism evidence="5 6">
    <name type="scientific">Amycolatopsis nalaikhensis</name>
    <dbReference type="NCBI Taxonomy" id="715472"/>
    <lineage>
        <taxon>Bacteria</taxon>
        <taxon>Bacillati</taxon>
        <taxon>Actinomycetota</taxon>
        <taxon>Actinomycetes</taxon>
        <taxon>Pseudonocardiales</taxon>
        <taxon>Pseudonocardiaceae</taxon>
        <taxon>Amycolatopsis</taxon>
    </lineage>
</organism>